<evidence type="ECO:0000313" key="2">
    <source>
        <dbReference type="Proteomes" id="UP001647509"/>
    </source>
</evidence>
<evidence type="ECO:0000313" key="1">
    <source>
        <dbReference type="EMBL" id="MBU2950064.1"/>
    </source>
</evidence>
<dbReference type="EMBL" id="JAHKPD010000011">
    <property type="protein sequence ID" value="MBU2950064.1"/>
    <property type="molecule type" value="Genomic_DNA"/>
</dbReference>
<sequence>MLNILKNKKKFFIVFFIVLFIDTIVKINLPIWPYRYVSKPPVIGLLFLYYYYNNSASKSNFSWTMIALLCFVVADFLIIDHENIYLLVISLVIYSVGKLFLCFRFSHRSDFRVRRLIPFSIVIFIFTVGLVRYIYEDLGNFFLPALISYFISLLLCQFAFLRKGVVDEKSYLFVFVGVLCYMLSEGIMVIKTFKTDVPYQDFSIMFFYATGLYLIVHGIITEKVIEPKSPF</sequence>
<keyword evidence="2" id="KW-1185">Reference proteome</keyword>
<name>A0ACC5U6X2_9FLAO</name>
<dbReference type="Proteomes" id="UP001647509">
    <property type="component" value="Unassembled WGS sequence"/>
</dbReference>
<protein>
    <submittedName>
        <fullName evidence="1">Lysoplasmalogenase</fullName>
    </submittedName>
</protein>
<proteinExistence type="predicted"/>
<accession>A0ACC5U6X2</accession>
<organism evidence="1 2">
    <name type="scientific">Pseudotamlana agarivorans</name>
    <dbReference type="NCBI Taxonomy" id="481183"/>
    <lineage>
        <taxon>Bacteria</taxon>
        <taxon>Pseudomonadati</taxon>
        <taxon>Bacteroidota</taxon>
        <taxon>Flavobacteriia</taxon>
        <taxon>Flavobacteriales</taxon>
        <taxon>Flavobacteriaceae</taxon>
        <taxon>Pseudotamlana</taxon>
    </lineage>
</organism>
<comment type="caution">
    <text evidence="1">The sequence shown here is derived from an EMBL/GenBank/DDBJ whole genome shotgun (WGS) entry which is preliminary data.</text>
</comment>
<reference evidence="1" key="1">
    <citation type="submission" date="2021-05" db="EMBL/GenBank/DDBJ databases">
        <title>Draft genomes of bacteria isolated from model marine particles.</title>
        <authorList>
            <person name="Datta M.S."/>
            <person name="Schwartzman J.A."/>
            <person name="Enke T.N."/>
            <person name="Saavedra J."/>
            <person name="Cermak N."/>
            <person name="Cordero O.X."/>
        </authorList>
    </citation>
    <scope>NUCLEOTIDE SEQUENCE</scope>
    <source>
        <strain evidence="1">I2M19</strain>
    </source>
</reference>
<gene>
    <name evidence="1" type="ORF">KO493_05065</name>
</gene>